<evidence type="ECO:0000256" key="6">
    <source>
        <dbReference type="ARBA" id="ARBA00023125"/>
    </source>
</evidence>
<dbReference type="Gene3D" id="1.10.10.60">
    <property type="entry name" value="Homeodomain-like"/>
    <property type="match status" value="2"/>
</dbReference>
<evidence type="ECO:0000256" key="2">
    <source>
        <dbReference type="ARBA" id="ARBA00022490"/>
    </source>
</evidence>
<sequence>MITALIVEDEDIIRQGMVYTIDWNSMGAEIVGEATTGQQGLEKIKELRPDLVITDIKMPLMDGITMVEEALKFHDFETIILTSYSDFGFTKKSIQLQVFDYLLKPVDRDNLRTVVESAREKLVEKRRKDSLLKQAVLLQPLSQLEQEGGRKDHLSIYTQKALEFINEFYAKRISIEDAAGELAISSSYLSRLFKKETAETFHHYLNKHRIKVSIPYLLSGNYMIYEIAELVGFSDYKQYNAAFKKYIGIAPTEFTQKMR</sequence>
<keyword evidence="3 8" id="KW-0597">Phosphoprotein</keyword>
<dbReference type="InterPro" id="IPR011006">
    <property type="entry name" value="CheY-like_superfamily"/>
</dbReference>
<accession>A0A2S7MW50</accession>
<dbReference type="Proteomes" id="UP000239663">
    <property type="component" value="Unassembled WGS sequence"/>
</dbReference>
<organism evidence="11 12">
    <name type="scientific">Pradoshia eiseniae</name>
    <dbReference type="NCBI Taxonomy" id="2064768"/>
    <lineage>
        <taxon>Bacteria</taxon>
        <taxon>Bacillati</taxon>
        <taxon>Bacillota</taxon>
        <taxon>Bacilli</taxon>
        <taxon>Bacillales</taxon>
        <taxon>Bacillaceae</taxon>
        <taxon>Pradoshia</taxon>
    </lineage>
</organism>
<dbReference type="CDD" id="cd17536">
    <property type="entry name" value="REC_YesN-like"/>
    <property type="match status" value="1"/>
</dbReference>
<dbReference type="SMART" id="SM00448">
    <property type="entry name" value="REC"/>
    <property type="match status" value="1"/>
</dbReference>
<keyword evidence="7" id="KW-0804">Transcription</keyword>
<evidence type="ECO:0000313" key="12">
    <source>
        <dbReference type="Proteomes" id="UP000239663"/>
    </source>
</evidence>
<reference evidence="11 12" key="1">
    <citation type="submission" date="2017-12" db="EMBL/GenBank/DDBJ databases">
        <title>Taxonomic description and draft genome of Pradoshia cofamensis Gen. nov., sp. nov., a thermotolerant bacillale isolated from anterior gut of earthworm Eisenia fetida.</title>
        <authorList>
            <person name="Saha T."/>
            <person name="Chakraborty R."/>
        </authorList>
    </citation>
    <scope>NUCLEOTIDE SEQUENCE [LARGE SCALE GENOMIC DNA]</scope>
    <source>
        <strain evidence="11 12">EAG3</strain>
    </source>
</reference>
<dbReference type="OrthoDB" id="159632at2"/>
<evidence type="ECO:0000313" key="11">
    <source>
        <dbReference type="EMBL" id="PQD94042.1"/>
    </source>
</evidence>
<dbReference type="PANTHER" id="PTHR42713">
    <property type="entry name" value="HISTIDINE KINASE-RELATED"/>
    <property type="match status" value="1"/>
</dbReference>
<evidence type="ECO:0000256" key="4">
    <source>
        <dbReference type="ARBA" id="ARBA00023012"/>
    </source>
</evidence>
<gene>
    <name evidence="11" type="ORF">CYL18_16340</name>
</gene>
<evidence type="ECO:0000259" key="9">
    <source>
        <dbReference type="PROSITE" id="PS01124"/>
    </source>
</evidence>
<dbReference type="EMBL" id="PKOZ01000015">
    <property type="protein sequence ID" value="PQD94042.1"/>
    <property type="molecule type" value="Genomic_DNA"/>
</dbReference>
<evidence type="ECO:0000256" key="3">
    <source>
        <dbReference type="ARBA" id="ARBA00022553"/>
    </source>
</evidence>
<proteinExistence type="predicted"/>
<dbReference type="GO" id="GO:0043565">
    <property type="term" value="F:sequence-specific DNA binding"/>
    <property type="evidence" value="ECO:0007669"/>
    <property type="project" value="InterPro"/>
</dbReference>
<dbReference type="AlphaFoldDB" id="A0A2S7MW50"/>
<dbReference type="RefSeq" id="WP_104850583.1">
    <property type="nucleotide sequence ID" value="NZ_PKOZ01000015.1"/>
</dbReference>
<dbReference type="PROSITE" id="PS50110">
    <property type="entry name" value="RESPONSE_REGULATORY"/>
    <property type="match status" value="1"/>
</dbReference>
<keyword evidence="5" id="KW-0805">Transcription regulation</keyword>
<dbReference type="PANTHER" id="PTHR42713:SF3">
    <property type="entry name" value="TRANSCRIPTIONAL REGULATORY PROTEIN HPTR"/>
    <property type="match status" value="1"/>
</dbReference>
<dbReference type="PROSITE" id="PS01124">
    <property type="entry name" value="HTH_ARAC_FAMILY_2"/>
    <property type="match status" value="1"/>
</dbReference>
<evidence type="ECO:0000256" key="8">
    <source>
        <dbReference type="PROSITE-ProRule" id="PRU00169"/>
    </source>
</evidence>
<dbReference type="GO" id="GO:0005737">
    <property type="term" value="C:cytoplasm"/>
    <property type="evidence" value="ECO:0007669"/>
    <property type="project" value="UniProtKB-SubCell"/>
</dbReference>
<dbReference type="Pfam" id="PF12833">
    <property type="entry name" value="HTH_18"/>
    <property type="match status" value="1"/>
</dbReference>
<dbReference type="PROSITE" id="PS00041">
    <property type="entry name" value="HTH_ARAC_FAMILY_1"/>
    <property type="match status" value="1"/>
</dbReference>
<dbReference type="SUPFAM" id="SSF52172">
    <property type="entry name" value="CheY-like"/>
    <property type="match status" value="1"/>
</dbReference>
<dbReference type="Pfam" id="PF00072">
    <property type="entry name" value="Response_reg"/>
    <property type="match status" value="1"/>
</dbReference>
<comment type="caution">
    <text evidence="11">The sequence shown here is derived from an EMBL/GenBank/DDBJ whole genome shotgun (WGS) entry which is preliminary data.</text>
</comment>
<dbReference type="GO" id="GO:0003700">
    <property type="term" value="F:DNA-binding transcription factor activity"/>
    <property type="evidence" value="ECO:0007669"/>
    <property type="project" value="InterPro"/>
</dbReference>
<feature type="domain" description="Response regulatory" evidence="10">
    <location>
        <begin position="3"/>
        <end position="119"/>
    </location>
</feature>
<feature type="modified residue" description="4-aspartylphosphate" evidence="8">
    <location>
        <position position="55"/>
    </location>
</feature>
<dbReference type="InterPro" id="IPR018060">
    <property type="entry name" value="HTH_AraC"/>
</dbReference>
<dbReference type="GO" id="GO:0000160">
    <property type="term" value="P:phosphorelay signal transduction system"/>
    <property type="evidence" value="ECO:0007669"/>
    <property type="project" value="UniProtKB-KW"/>
</dbReference>
<evidence type="ECO:0000256" key="1">
    <source>
        <dbReference type="ARBA" id="ARBA00004496"/>
    </source>
</evidence>
<evidence type="ECO:0000256" key="5">
    <source>
        <dbReference type="ARBA" id="ARBA00023015"/>
    </source>
</evidence>
<name>A0A2S7MW50_9BACI</name>
<keyword evidence="12" id="KW-1185">Reference proteome</keyword>
<dbReference type="SUPFAM" id="SSF46689">
    <property type="entry name" value="Homeodomain-like"/>
    <property type="match status" value="2"/>
</dbReference>
<protein>
    <submittedName>
        <fullName evidence="11">DNA-binding response regulator</fullName>
    </submittedName>
</protein>
<dbReference type="SMART" id="SM00342">
    <property type="entry name" value="HTH_ARAC"/>
    <property type="match status" value="1"/>
</dbReference>
<keyword evidence="2" id="KW-0963">Cytoplasm</keyword>
<dbReference type="InterPro" id="IPR009057">
    <property type="entry name" value="Homeodomain-like_sf"/>
</dbReference>
<evidence type="ECO:0000256" key="7">
    <source>
        <dbReference type="ARBA" id="ARBA00023163"/>
    </source>
</evidence>
<keyword evidence="6 11" id="KW-0238">DNA-binding</keyword>
<keyword evidence="4" id="KW-0902">Two-component regulatory system</keyword>
<dbReference type="InterPro" id="IPR018062">
    <property type="entry name" value="HTH_AraC-typ_CS"/>
</dbReference>
<dbReference type="InterPro" id="IPR001789">
    <property type="entry name" value="Sig_transdc_resp-reg_receiver"/>
</dbReference>
<comment type="subcellular location">
    <subcellularLocation>
        <location evidence="1">Cytoplasm</location>
    </subcellularLocation>
</comment>
<dbReference type="InterPro" id="IPR051552">
    <property type="entry name" value="HptR"/>
</dbReference>
<dbReference type="Gene3D" id="3.40.50.2300">
    <property type="match status" value="1"/>
</dbReference>
<evidence type="ECO:0000259" key="10">
    <source>
        <dbReference type="PROSITE" id="PS50110"/>
    </source>
</evidence>
<feature type="domain" description="HTH araC/xylS-type" evidence="9">
    <location>
        <begin position="159"/>
        <end position="257"/>
    </location>
</feature>